<dbReference type="InterPro" id="IPR025357">
    <property type="entry name" value="DUF4261"/>
</dbReference>
<comment type="caution">
    <text evidence="2">The sequence shown here is derived from an EMBL/GenBank/DDBJ whole genome shotgun (WGS) entry which is preliminary data.</text>
</comment>
<organism evidence="2 3">
    <name type="scientific">Novipirellula rosea</name>
    <dbReference type="NCBI Taxonomy" id="1031540"/>
    <lineage>
        <taxon>Bacteria</taxon>
        <taxon>Pseudomonadati</taxon>
        <taxon>Planctomycetota</taxon>
        <taxon>Planctomycetia</taxon>
        <taxon>Pirellulales</taxon>
        <taxon>Pirellulaceae</taxon>
        <taxon>Novipirellula</taxon>
    </lineage>
</organism>
<sequence length="271" mass="29745">MSMQMAELHYTSTPSYDAGEIAERAEELLDSGIESRSSDSGSGSLLFIHKKHSVQYKDSLVPPQTAILATDKSTDPAAYADRIQQSWCCDDAAERIRTSKCSRLVTELMASALEPAERIRLFHGVLQAFVEITDPQAIAFGHSQQIVAADAYLESCSLEPIQRLGSLNVRFFSISNSDAKDMIMDTRGLDEIGLHDLQCHFRGLDPNHVSQLLFDTGLYIFENGSVIESGQTVAGTEPDSKWVCQFEDSLLEPKRALLDLNPGAPYAAGGR</sequence>
<name>A0ABP8MVQ7_9BACT</name>
<evidence type="ECO:0000313" key="2">
    <source>
        <dbReference type="EMBL" id="GAA4455595.1"/>
    </source>
</evidence>
<evidence type="ECO:0000259" key="1">
    <source>
        <dbReference type="Pfam" id="PF14080"/>
    </source>
</evidence>
<dbReference type="RefSeq" id="WP_345323253.1">
    <property type="nucleotide sequence ID" value="NZ_BAABGA010000035.1"/>
</dbReference>
<dbReference type="EMBL" id="BAABGA010000035">
    <property type="protein sequence ID" value="GAA4455595.1"/>
    <property type="molecule type" value="Genomic_DNA"/>
</dbReference>
<gene>
    <name evidence="2" type="ORF">GCM10023156_29870</name>
</gene>
<evidence type="ECO:0000313" key="3">
    <source>
        <dbReference type="Proteomes" id="UP001500840"/>
    </source>
</evidence>
<keyword evidence="3" id="KW-1185">Reference proteome</keyword>
<dbReference type="Pfam" id="PF14080">
    <property type="entry name" value="DUF4261"/>
    <property type="match status" value="1"/>
</dbReference>
<reference evidence="3" key="1">
    <citation type="journal article" date="2019" name="Int. J. Syst. Evol. Microbiol.">
        <title>The Global Catalogue of Microorganisms (GCM) 10K type strain sequencing project: providing services to taxonomists for standard genome sequencing and annotation.</title>
        <authorList>
            <consortium name="The Broad Institute Genomics Platform"/>
            <consortium name="The Broad Institute Genome Sequencing Center for Infectious Disease"/>
            <person name="Wu L."/>
            <person name="Ma J."/>
        </authorList>
    </citation>
    <scope>NUCLEOTIDE SEQUENCE [LARGE SCALE GENOMIC DNA]</scope>
    <source>
        <strain evidence="3">JCM 17759</strain>
    </source>
</reference>
<proteinExistence type="predicted"/>
<dbReference type="Proteomes" id="UP001500840">
    <property type="component" value="Unassembled WGS sequence"/>
</dbReference>
<accession>A0ABP8MVQ7</accession>
<feature type="domain" description="DUF4261" evidence="1">
    <location>
        <begin position="185"/>
        <end position="260"/>
    </location>
</feature>
<protein>
    <recommendedName>
        <fullName evidence="1">DUF4261 domain-containing protein</fullName>
    </recommendedName>
</protein>